<sequence length="166" mass="18173">CLLPDGRTASVLSRTPPPSTPRPHHLSPAPPLSIRRPPRPHPLSAAMHASSVPCHLRHPSPPCRRPPLPPSLTHSHAAHPTRPPLSSVVDPPLPSRPLRPRVPPPSPVSSLSQICDTGRWGLHTAIARQWPPNEARRLSFRQHHVVPLPCPAAPRPRPFACWRSAL</sequence>
<feature type="compositionally biased region" description="Pro residues" evidence="1">
    <location>
        <begin position="59"/>
        <end position="70"/>
    </location>
</feature>
<dbReference type="AlphaFoldDB" id="A0AAQ3WJN5"/>
<evidence type="ECO:0000313" key="2">
    <source>
        <dbReference type="EMBL" id="WVZ63958.1"/>
    </source>
</evidence>
<accession>A0AAQ3WJN5</accession>
<evidence type="ECO:0000256" key="1">
    <source>
        <dbReference type="SAM" id="MobiDB-lite"/>
    </source>
</evidence>
<evidence type="ECO:0000313" key="3">
    <source>
        <dbReference type="Proteomes" id="UP001341281"/>
    </source>
</evidence>
<reference evidence="2 3" key="1">
    <citation type="submission" date="2024-02" db="EMBL/GenBank/DDBJ databases">
        <title>High-quality chromosome-scale genome assembly of Pensacola bahiagrass (Paspalum notatum Flugge var. saurae).</title>
        <authorList>
            <person name="Vega J.M."/>
            <person name="Podio M."/>
            <person name="Orjuela J."/>
            <person name="Siena L.A."/>
            <person name="Pessino S.C."/>
            <person name="Combes M.C."/>
            <person name="Mariac C."/>
            <person name="Albertini E."/>
            <person name="Pupilli F."/>
            <person name="Ortiz J.P.A."/>
            <person name="Leblanc O."/>
        </authorList>
    </citation>
    <scope>NUCLEOTIDE SEQUENCE [LARGE SCALE GENOMIC DNA]</scope>
    <source>
        <strain evidence="2">R1</strain>
        <tissue evidence="2">Leaf</tissue>
    </source>
</reference>
<dbReference type="EMBL" id="CP144747">
    <property type="protein sequence ID" value="WVZ63958.1"/>
    <property type="molecule type" value="Genomic_DNA"/>
</dbReference>
<feature type="non-terminal residue" evidence="2">
    <location>
        <position position="1"/>
    </location>
</feature>
<feature type="compositionally biased region" description="Pro residues" evidence="1">
    <location>
        <begin position="91"/>
        <end position="107"/>
    </location>
</feature>
<dbReference type="Proteomes" id="UP001341281">
    <property type="component" value="Chromosome 03"/>
</dbReference>
<organism evidence="2 3">
    <name type="scientific">Paspalum notatum var. saurae</name>
    <dbReference type="NCBI Taxonomy" id="547442"/>
    <lineage>
        <taxon>Eukaryota</taxon>
        <taxon>Viridiplantae</taxon>
        <taxon>Streptophyta</taxon>
        <taxon>Embryophyta</taxon>
        <taxon>Tracheophyta</taxon>
        <taxon>Spermatophyta</taxon>
        <taxon>Magnoliopsida</taxon>
        <taxon>Liliopsida</taxon>
        <taxon>Poales</taxon>
        <taxon>Poaceae</taxon>
        <taxon>PACMAD clade</taxon>
        <taxon>Panicoideae</taxon>
        <taxon>Andropogonodae</taxon>
        <taxon>Paspaleae</taxon>
        <taxon>Paspalinae</taxon>
        <taxon>Paspalum</taxon>
    </lineage>
</organism>
<name>A0AAQ3WJN5_PASNO</name>
<protein>
    <submittedName>
        <fullName evidence="2">Uncharacterized protein</fullName>
    </submittedName>
</protein>
<keyword evidence="3" id="KW-1185">Reference proteome</keyword>
<gene>
    <name evidence="2" type="ORF">U9M48_013547</name>
</gene>
<proteinExistence type="predicted"/>
<feature type="region of interest" description="Disordered" evidence="1">
    <location>
        <begin position="1"/>
        <end position="111"/>
    </location>
</feature>